<proteinExistence type="predicted"/>
<dbReference type="Proteomes" id="UP000054223">
    <property type="component" value="Unassembled WGS sequence"/>
</dbReference>
<dbReference type="CDD" id="cd04301">
    <property type="entry name" value="NAT_SF"/>
    <property type="match status" value="1"/>
</dbReference>
<protein>
    <submittedName>
        <fullName evidence="4">GCN5 family acetyltransferase</fullName>
    </submittedName>
</protein>
<dbReference type="GO" id="GO:0016747">
    <property type="term" value="F:acyltransferase activity, transferring groups other than amino-acyl groups"/>
    <property type="evidence" value="ECO:0007669"/>
    <property type="project" value="InterPro"/>
</dbReference>
<keyword evidence="2" id="KW-0012">Acyltransferase</keyword>
<accession>A0A9X0HI56</accession>
<dbReference type="EMBL" id="LNAL01000008">
    <property type="protein sequence ID" value="KUG06333.1"/>
    <property type="molecule type" value="Genomic_DNA"/>
</dbReference>
<dbReference type="PANTHER" id="PTHR43877">
    <property type="entry name" value="AMINOALKYLPHOSPHONATE N-ACETYLTRANSFERASE-RELATED-RELATED"/>
    <property type="match status" value="1"/>
</dbReference>
<dbReference type="Pfam" id="PF00583">
    <property type="entry name" value="Acetyltransf_1"/>
    <property type="match status" value="1"/>
</dbReference>
<reference evidence="4 5" key="1">
    <citation type="submission" date="2015-11" db="EMBL/GenBank/DDBJ databases">
        <title>Solirubrum puertoriconensis gen. nov. an environmental bacteria isolated in Puerto Rico.</title>
        <authorList>
            <person name="Cuebas-Irizarry M.F."/>
            <person name="Montalvo-Rodriguez R."/>
        </authorList>
    </citation>
    <scope>NUCLEOTIDE SEQUENCE [LARGE SCALE GENOMIC DNA]</scope>
    <source>
        <strain evidence="4 5">MC1A</strain>
    </source>
</reference>
<evidence type="ECO:0000313" key="4">
    <source>
        <dbReference type="EMBL" id="KUG06333.1"/>
    </source>
</evidence>
<evidence type="ECO:0000259" key="3">
    <source>
        <dbReference type="PROSITE" id="PS51186"/>
    </source>
</evidence>
<comment type="caution">
    <text evidence="4">The sequence shown here is derived from an EMBL/GenBank/DDBJ whole genome shotgun (WGS) entry which is preliminary data.</text>
</comment>
<dbReference type="InterPro" id="IPR000182">
    <property type="entry name" value="GNAT_dom"/>
</dbReference>
<keyword evidence="5" id="KW-1185">Reference proteome</keyword>
<evidence type="ECO:0000256" key="2">
    <source>
        <dbReference type="ARBA" id="ARBA00023315"/>
    </source>
</evidence>
<keyword evidence="1" id="KW-0808">Transferase</keyword>
<gene>
    <name evidence="4" type="ORF">ASU33_02965</name>
</gene>
<evidence type="ECO:0000313" key="5">
    <source>
        <dbReference type="Proteomes" id="UP000054223"/>
    </source>
</evidence>
<dbReference type="RefSeq" id="WP_059072029.1">
    <property type="nucleotide sequence ID" value="NZ_LNAL01000008.1"/>
</dbReference>
<dbReference type="InterPro" id="IPR050832">
    <property type="entry name" value="Bact_Acetyltransf"/>
</dbReference>
<evidence type="ECO:0000256" key="1">
    <source>
        <dbReference type="ARBA" id="ARBA00022679"/>
    </source>
</evidence>
<dbReference type="OrthoDB" id="7356080at2"/>
<dbReference type="Gene3D" id="3.40.630.30">
    <property type="match status" value="1"/>
</dbReference>
<dbReference type="AlphaFoldDB" id="A0A9X0HI56"/>
<dbReference type="SUPFAM" id="SSF55729">
    <property type="entry name" value="Acyl-CoA N-acyltransferases (Nat)"/>
    <property type="match status" value="1"/>
</dbReference>
<organism evidence="4 5">
    <name type="scientific">Solirubrum puertoriconensis</name>
    <dbReference type="NCBI Taxonomy" id="1751427"/>
    <lineage>
        <taxon>Bacteria</taxon>
        <taxon>Pseudomonadati</taxon>
        <taxon>Bacteroidota</taxon>
        <taxon>Cytophagia</taxon>
        <taxon>Cytophagales</taxon>
    </lineage>
</organism>
<dbReference type="InterPro" id="IPR016181">
    <property type="entry name" value="Acyl_CoA_acyltransferase"/>
</dbReference>
<dbReference type="PROSITE" id="PS51186">
    <property type="entry name" value="GNAT"/>
    <property type="match status" value="1"/>
</dbReference>
<feature type="domain" description="N-acetyltransferase" evidence="3">
    <location>
        <begin position="1"/>
        <end position="142"/>
    </location>
</feature>
<sequence>MLIREARTADIKQMQVVRNSVKENVLSDPSRVTEQDYEEYINHRGKGWVCLVDDQVVGFAIADLQDQNIWALFVHPAFEGRGIGKQLHNRMLDWYFAQNQNTVWLGTAPNTRAEHFYRRNGWHEVGLHGKGEIKFEMRRDEWLGSSTT</sequence>
<name>A0A9X0HI56_SOLP1</name>